<dbReference type="InterPro" id="IPR004843">
    <property type="entry name" value="Calcineurin-like_PHP"/>
</dbReference>
<dbReference type="PANTHER" id="PTHR47474:SF1">
    <property type="entry name" value="TYROSINE-PROTEIN PHOSPHATASE RLPH2"/>
    <property type="match status" value="1"/>
</dbReference>
<proteinExistence type="predicted"/>
<reference evidence="4" key="1">
    <citation type="journal article" date="2017" name="Plant J.">
        <title>The pomegranate (Punica granatum L.) genome and the genomics of punicalagin biosynthesis.</title>
        <authorList>
            <person name="Qin G."/>
            <person name="Xu C."/>
            <person name="Ming R."/>
            <person name="Tang H."/>
            <person name="Guyot R."/>
            <person name="Kramer E.M."/>
            <person name="Hu Y."/>
            <person name="Yi X."/>
            <person name="Qi Y."/>
            <person name="Xu X."/>
            <person name="Gao Z."/>
            <person name="Pan H."/>
            <person name="Jian J."/>
            <person name="Tian Y."/>
            <person name="Yue Z."/>
            <person name="Xu Y."/>
        </authorList>
    </citation>
    <scope>NUCLEOTIDE SEQUENCE [LARGE SCALE GENOMIC DNA]</scope>
    <source>
        <strain evidence="4">cv. Dabenzi</strain>
    </source>
</reference>
<evidence type="ECO:0000313" key="5">
    <source>
        <dbReference type="Proteomes" id="UP000233551"/>
    </source>
</evidence>
<evidence type="ECO:0000313" key="4">
    <source>
        <dbReference type="Proteomes" id="UP000197138"/>
    </source>
</evidence>
<gene>
    <name evidence="2" type="ORF">CDL15_Pgr002086</name>
    <name evidence="3" type="ORF">CRG98_043434</name>
</gene>
<dbReference type="EMBL" id="PGOL01004970">
    <property type="protein sequence ID" value="PKI36176.1"/>
    <property type="molecule type" value="Genomic_DNA"/>
</dbReference>
<dbReference type="Pfam" id="PF00149">
    <property type="entry name" value="Metallophos"/>
    <property type="match status" value="1"/>
</dbReference>
<dbReference type="SUPFAM" id="SSF56300">
    <property type="entry name" value="Metallo-dependent phosphatases"/>
    <property type="match status" value="1"/>
</dbReference>
<evidence type="ECO:0000259" key="1">
    <source>
        <dbReference type="Pfam" id="PF00149"/>
    </source>
</evidence>
<comment type="caution">
    <text evidence="2">The sequence shown here is derived from an EMBL/GenBank/DDBJ whole genome shotgun (WGS) entry which is preliminary data.</text>
</comment>
<evidence type="ECO:0000313" key="3">
    <source>
        <dbReference type="EMBL" id="PKI36176.1"/>
    </source>
</evidence>
<dbReference type="Gene3D" id="3.60.21.10">
    <property type="match status" value="1"/>
</dbReference>
<feature type="domain" description="Calcineurin-like phosphoesterase" evidence="1">
    <location>
        <begin position="9"/>
        <end position="116"/>
    </location>
</feature>
<dbReference type="GO" id="GO:0016787">
    <property type="term" value="F:hydrolase activity"/>
    <property type="evidence" value="ECO:0007669"/>
    <property type="project" value="InterPro"/>
</dbReference>
<keyword evidence="5" id="KW-1185">Reference proteome</keyword>
<dbReference type="AlphaFoldDB" id="A0A218XDF0"/>
<dbReference type="Proteomes" id="UP000197138">
    <property type="component" value="Unassembled WGS sequence"/>
</dbReference>
<dbReference type="PANTHER" id="PTHR47474">
    <property type="entry name" value="TYROSINE-PROTEIN PHOSPHATASE RLPH2"/>
    <property type="match status" value="1"/>
</dbReference>
<dbReference type="EMBL" id="MTKT01002011">
    <property type="protein sequence ID" value="OWM82511.1"/>
    <property type="molecule type" value="Genomic_DNA"/>
</dbReference>
<dbReference type="STRING" id="22663.A0A218XDF0"/>
<dbReference type="Proteomes" id="UP000233551">
    <property type="component" value="Unassembled WGS sequence"/>
</dbReference>
<reference evidence="3 5" key="3">
    <citation type="submission" date="2017-11" db="EMBL/GenBank/DDBJ databases">
        <title>De-novo sequencing of pomegranate (Punica granatum L.) genome.</title>
        <authorList>
            <person name="Akparov Z."/>
            <person name="Amiraslanov A."/>
            <person name="Hajiyeva S."/>
            <person name="Abbasov M."/>
            <person name="Kaur K."/>
            <person name="Hamwieh A."/>
            <person name="Solovyev V."/>
            <person name="Salamov A."/>
            <person name="Braich B."/>
            <person name="Kosarev P."/>
            <person name="Mahmoud A."/>
            <person name="Hajiyev E."/>
            <person name="Babayeva S."/>
            <person name="Izzatullayeva V."/>
            <person name="Mammadov A."/>
            <person name="Mammadov A."/>
            <person name="Sharifova S."/>
            <person name="Ojaghi J."/>
            <person name="Eynullazada K."/>
            <person name="Bayramov B."/>
            <person name="Abdulazimova A."/>
            <person name="Shahmuradov I."/>
        </authorList>
    </citation>
    <scope>NUCLEOTIDE SEQUENCE [LARGE SCALE GENOMIC DNA]</scope>
    <source>
        <strain evidence="3">AG2017</strain>
        <strain evidence="5">cv. AG2017</strain>
        <tissue evidence="3">Leaf</tissue>
    </source>
</reference>
<name>A0A218XDF0_PUNGR</name>
<accession>A0A218XDF0</accession>
<reference evidence="2" key="2">
    <citation type="submission" date="2017-06" db="EMBL/GenBank/DDBJ databases">
        <title>The pomegranate genome and the genomics of punicalagin biosynthesis.</title>
        <authorList>
            <person name="Xu C."/>
        </authorList>
    </citation>
    <scope>NUCLEOTIDE SEQUENCE [LARGE SCALE GENOMIC DNA]</scope>
    <source>
        <tissue evidence="2">Fresh leaf</tissue>
    </source>
</reference>
<dbReference type="InterPro" id="IPR029052">
    <property type="entry name" value="Metallo-depent_PP-like"/>
</dbReference>
<organism evidence="2 4">
    <name type="scientific">Punica granatum</name>
    <name type="common">Pomegranate</name>
    <dbReference type="NCBI Taxonomy" id="22663"/>
    <lineage>
        <taxon>Eukaryota</taxon>
        <taxon>Viridiplantae</taxon>
        <taxon>Streptophyta</taxon>
        <taxon>Embryophyta</taxon>
        <taxon>Tracheophyta</taxon>
        <taxon>Spermatophyta</taxon>
        <taxon>Magnoliopsida</taxon>
        <taxon>eudicotyledons</taxon>
        <taxon>Gunneridae</taxon>
        <taxon>Pentapetalae</taxon>
        <taxon>rosids</taxon>
        <taxon>malvids</taxon>
        <taxon>Myrtales</taxon>
        <taxon>Lythraceae</taxon>
        <taxon>Punica</taxon>
    </lineage>
</organism>
<sequence length="137" mass="15682">MDGGKPQTVCCIGEIHGYISRLQSLWSNLEAWIPRSYFDSAMIIFLSDYCDRGPDTHRVIDFLISLPSRYPRQKHIFLAGNRDFALAAFIGAIPPPPDRSGFRDGWKEYEVNEEREGWYRAWDTKGCTFRGGCGQGR</sequence>
<protein>
    <recommendedName>
        <fullName evidence="1">Calcineurin-like phosphoesterase domain-containing protein</fullName>
    </recommendedName>
</protein>
<evidence type="ECO:0000313" key="2">
    <source>
        <dbReference type="EMBL" id="OWM82511.1"/>
    </source>
</evidence>